<name>Q54124_STAEP</name>
<keyword evidence="1" id="KW-0479">Metal-binding</keyword>
<gene>
    <name evidence="2" type="primary">pepC</name>
</gene>
<dbReference type="SUPFAM" id="SSF158745">
    <property type="entry name" value="LanC-like"/>
    <property type="match status" value="1"/>
</dbReference>
<dbReference type="InterPro" id="IPR007822">
    <property type="entry name" value="LANC-like"/>
</dbReference>
<dbReference type="SMART" id="SM01260">
    <property type="entry name" value="LANC_like"/>
    <property type="match status" value="1"/>
</dbReference>
<protein>
    <submittedName>
        <fullName evidence="2">PepC</fullName>
    </submittedName>
</protein>
<dbReference type="Gene3D" id="1.50.10.20">
    <property type="match status" value="1"/>
</dbReference>
<dbReference type="GO" id="GO:0031179">
    <property type="term" value="P:peptide modification"/>
    <property type="evidence" value="ECO:0007669"/>
    <property type="project" value="InterPro"/>
</dbReference>
<feature type="binding site" evidence="1">
    <location>
        <position position="315"/>
    </location>
    <ligand>
        <name>Zn(2+)</name>
        <dbReference type="ChEBI" id="CHEBI:29105"/>
    </ligand>
</feature>
<dbReference type="PRINTS" id="PR01950">
    <property type="entry name" value="LANCSUPER"/>
</dbReference>
<accession>Q54124</accession>
<dbReference type="EMBL" id="Z49865">
    <property type="protein sequence ID" value="CAA90026.1"/>
    <property type="molecule type" value="Genomic_DNA"/>
</dbReference>
<dbReference type="InterPro" id="IPR033889">
    <property type="entry name" value="LanC"/>
</dbReference>
<evidence type="ECO:0000313" key="2">
    <source>
        <dbReference type="EMBL" id="CAA90026.1"/>
    </source>
</evidence>
<feature type="binding site" evidence="1">
    <location>
        <position position="314"/>
    </location>
    <ligand>
        <name>Zn(2+)</name>
        <dbReference type="ChEBI" id="CHEBI:29105"/>
    </ligand>
</feature>
<dbReference type="GO" id="GO:0046872">
    <property type="term" value="F:metal ion binding"/>
    <property type="evidence" value="ECO:0007669"/>
    <property type="project" value="UniProtKB-KW"/>
</dbReference>
<dbReference type="RefSeq" id="WP_029376345.1">
    <property type="nucleotide sequence ID" value="NZ_JAIUGO010000025.1"/>
</dbReference>
<organism evidence="2">
    <name type="scientific">Staphylococcus epidermidis</name>
    <dbReference type="NCBI Taxonomy" id="1282"/>
    <lineage>
        <taxon>Bacteria</taxon>
        <taxon>Bacillati</taxon>
        <taxon>Bacillota</taxon>
        <taxon>Bacilli</taxon>
        <taxon>Bacillales</taxon>
        <taxon>Staphylococcaceae</taxon>
        <taxon>Staphylococcus</taxon>
    </lineage>
</organism>
<dbReference type="PRINTS" id="PR01955">
    <property type="entry name" value="LANCFRANKIA"/>
</dbReference>
<reference evidence="2" key="1">
    <citation type="journal article" date="1995" name="Eur. J. Biochem.">
        <title>Nucleotide sequence of the lantibiotic Pep5 biosynthetic gene cluster and functional analysis of PepP and PepC. Evidence for a role of PepC in thioether formation.</title>
        <authorList>
            <person name="Meyer C."/>
            <person name="Bierbaum G."/>
            <person name="Heidrich C."/>
            <person name="Reis M."/>
            <person name="Suling J."/>
            <person name="Iglesias-Wind M."/>
            <person name="Kempter C."/>
            <person name="Molitor E."/>
            <person name="Sahl H.-G."/>
        </authorList>
    </citation>
    <scope>NUCLEOTIDE SEQUENCE</scope>
    <source>
        <strain evidence="2">5</strain>
    </source>
</reference>
<proteinExistence type="predicted"/>
<feature type="binding site" evidence="1">
    <location>
        <position position="265"/>
    </location>
    <ligand>
        <name>Zn(2+)</name>
        <dbReference type="ChEBI" id="CHEBI:29105"/>
    </ligand>
</feature>
<evidence type="ECO:0000256" key="1">
    <source>
        <dbReference type="PIRSR" id="PIRSR607822-1"/>
    </source>
</evidence>
<dbReference type="AlphaFoldDB" id="Q54124"/>
<dbReference type="PIR" id="S66656">
    <property type="entry name" value="S58361"/>
</dbReference>
<keyword evidence="1" id="KW-0862">Zinc</keyword>
<dbReference type="Pfam" id="PF05147">
    <property type="entry name" value="LANC_like"/>
    <property type="match status" value="1"/>
</dbReference>
<dbReference type="CDD" id="cd04793">
    <property type="entry name" value="LanC"/>
    <property type="match status" value="1"/>
</dbReference>
<sequence length="398" mass="45240">MNRFLNTYIKQVTNIDNVDSYINNLYGPEPIYKASLITGYPGIAISLFAIYKETNNFEYYELCNKYLEKTIELINDTPMYSTSLFEGAFGTIFSLLVCSDSGSNYSNIIKNLLFEYKKISKNEIDRLRTKLKNNNIQFYEFDIISGCAGTLSLLLLATDIFPELSELLVDEIVQITSILTELVIKFNNDDYLLDTILSNLGYAHGIPGIINTLCNSYKRGYGIIKTKKILEQSIFTLLQNLKLENGTIYIPNDIESPNDYRDAWCYGLPSVAYTIFNVSSTLKNKSLIELSESLLHQVFLRSDNATKLISPTLCHGFSGVVMISLLMNNNELSSKYQKKIIQSYIDQIDGLYFDINDPSNFSKDIGLLNGNAGILLTLLSYDNNKLINIRWFDFMIMS</sequence>